<dbReference type="Pfam" id="PF02769">
    <property type="entry name" value="AIRS_C"/>
    <property type="match status" value="1"/>
</dbReference>
<dbReference type="Gene3D" id="3.30.1330.10">
    <property type="entry name" value="PurM-like, N-terminal domain"/>
    <property type="match status" value="1"/>
</dbReference>
<dbReference type="EC" id="6.3.3.1" evidence="4 15"/>
<dbReference type="UniPathway" id="UPA00074">
    <property type="reaction ID" value="UER00129"/>
</dbReference>
<evidence type="ECO:0000259" key="17">
    <source>
        <dbReference type="Pfam" id="PF02769"/>
    </source>
</evidence>
<dbReference type="OrthoDB" id="9777881at2"/>
<dbReference type="GO" id="GO:0005524">
    <property type="term" value="F:ATP binding"/>
    <property type="evidence" value="ECO:0007669"/>
    <property type="project" value="UniProtKB-KW"/>
</dbReference>
<dbReference type="GO" id="GO:0005829">
    <property type="term" value="C:cytosol"/>
    <property type="evidence" value="ECO:0007669"/>
    <property type="project" value="TreeGrafter"/>
</dbReference>
<dbReference type="Gene3D" id="3.90.650.10">
    <property type="entry name" value="PurM-like C-terminal domain"/>
    <property type="match status" value="1"/>
</dbReference>
<feature type="domain" description="PurM-like N-terminal" evidence="16">
    <location>
        <begin position="40"/>
        <end position="149"/>
    </location>
</feature>
<evidence type="ECO:0000256" key="1">
    <source>
        <dbReference type="ARBA" id="ARBA00004496"/>
    </source>
</evidence>
<keyword evidence="8 15" id="KW-0547">Nucleotide-binding</keyword>
<dbReference type="SUPFAM" id="SSF56042">
    <property type="entry name" value="PurM C-terminal domain-like"/>
    <property type="match status" value="1"/>
</dbReference>
<evidence type="ECO:0000256" key="12">
    <source>
        <dbReference type="ARBA" id="ARBA00032931"/>
    </source>
</evidence>
<dbReference type="AlphaFoldDB" id="B2KCF5"/>
<evidence type="ECO:0000313" key="19">
    <source>
        <dbReference type="Proteomes" id="UP000001029"/>
    </source>
</evidence>
<dbReference type="InterPro" id="IPR036676">
    <property type="entry name" value="PurM-like_C_sf"/>
</dbReference>
<gene>
    <name evidence="15" type="primary">purM</name>
    <name evidence="18" type="ordered locus">Emin_0521</name>
</gene>
<organism evidence="18 19">
    <name type="scientific">Elusimicrobium minutum (strain Pei191)</name>
    <dbReference type="NCBI Taxonomy" id="445932"/>
    <lineage>
        <taxon>Bacteria</taxon>
        <taxon>Pseudomonadati</taxon>
        <taxon>Elusimicrobiota</taxon>
        <taxon>Elusimicrobia</taxon>
        <taxon>Elusimicrobiales</taxon>
        <taxon>Elusimicrobiaceae</taxon>
        <taxon>Elusimicrobium</taxon>
    </lineage>
</organism>
<proteinExistence type="inferred from homology"/>
<evidence type="ECO:0000259" key="16">
    <source>
        <dbReference type="Pfam" id="PF00586"/>
    </source>
</evidence>
<accession>B2KCF5</accession>
<dbReference type="InterPro" id="IPR016188">
    <property type="entry name" value="PurM-like_N"/>
</dbReference>
<dbReference type="HOGENOM" id="CLU_047116_0_0_0"/>
<comment type="subcellular location">
    <subcellularLocation>
        <location evidence="1 15">Cytoplasm</location>
    </subcellularLocation>
</comment>
<dbReference type="Proteomes" id="UP000001029">
    <property type="component" value="Chromosome"/>
</dbReference>
<dbReference type="CDD" id="cd02196">
    <property type="entry name" value="PurM"/>
    <property type="match status" value="1"/>
</dbReference>
<dbReference type="EMBL" id="CP001055">
    <property type="protein sequence ID" value="ACC98076.1"/>
    <property type="molecule type" value="Genomic_DNA"/>
</dbReference>
<evidence type="ECO:0000256" key="15">
    <source>
        <dbReference type="HAMAP-Rule" id="MF_00741"/>
    </source>
</evidence>
<dbReference type="GO" id="GO:0006189">
    <property type="term" value="P:'de novo' IMP biosynthetic process"/>
    <property type="evidence" value="ECO:0007669"/>
    <property type="project" value="UniProtKB-UniRule"/>
</dbReference>
<evidence type="ECO:0000256" key="13">
    <source>
        <dbReference type="ARBA" id="ARBA00033093"/>
    </source>
</evidence>
<evidence type="ECO:0000256" key="6">
    <source>
        <dbReference type="ARBA" id="ARBA00022490"/>
    </source>
</evidence>
<dbReference type="FunFam" id="3.30.1330.10:FF:000001">
    <property type="entry name" value="Phosphoribosylformylglycinamidine cyclo-ligase"/>
    <property type="match status" value="1"/>
</dbReference>
<keyword evidence="6 15" id="KW-0963">Cytoplasm</keyword>
<evidence type="ECO:0000256" key="9">
    <source>
        <dbReference type="ARBA" id="ARBA00022755"/>
    </source>
</evidence>
<evidence type="ECO:0000256" key="10">
    <source>
        <dbReference type="ARBA" id="ARBA00022840"/>
    </source>
</evidence>
<protein>
    <recommendedName>
        <fullName evidence="5 15">Phosphoribosylformylglycinamidine cyclo-ligase</fullName>
        <ecNumber evidence="4 15">6.3.3.1</ecNumber>
    </recommendedName>
    <alternativeName>
        <fullName evidence="12 15">AIR synthase</fullName>
    </alternativeName>
    <alternativeName>
        <fullName evidence="13 15">AIRS</fullName>
    </alternativeName>
    <alternativeName>
        <fullName evidence="11 15">Phosphoribosyl-aminoimidazole synthetase</fullName>
    </alternativeName>
</protein>
<evidence type="ECO:0000256" key="2">
    <source>
        <dbReference type="ARBA" id="ARBA00004686"/>
    </source>
</evidence>
<evidence type="ECO:0000256" key="5">
    <source>
        <dbReference type="ARBA" id="ARBA00020367"/>
    </source>
</evidence>
<keyword evidence="19" id="KW-1185">Reference proteome</keyword>
<evidence type="ECO:0000256" key="7">
    <source>
        <dbReference type="ARBA" id="ARBA00022598"/>
    </source>
</evidence>
<dbReference type="InterPro" id="IPR010918">
    <property type="entry name" value="PurM-like_C_dom"/>
</dbReference>
<keyword evidence="10 15" id="KW-0067">ATP-binding</keyword>
<evidence type="ECO:0000256" key="3">
    <source>
        <dbReference type="ARBA" id="ARBA00010280"/>
    </source>
</evidence>
<dbReference type="PANTHER" id="PTHR10520:SF12">
    <property type="entry name" value="TRIFUNCTIONAL PURINE BIOSYNTHETIC PROTEIN ADENOSINE-3"/>
    <property type="match status" value="1"/>
</dbReference>
<evidence type="ECO:0000256" key="4">
    <source>
        <dbReference type="ARBA" id="ARBA00013047"/>
    </source>
</evidence>
<dbReference type="GO" id="GO:0004641">
    <property type="term" value="F:phosphoribosylformylglycinamidine cyclo-ligase activity"/>
    <property type="evidence" value="ECO:0007669"/>
    <property type="project" value="UniProtKB-UniRule"/>
</dbReference>
<dbReference type="STRING" id="445932.Emin_0521"/>
<feature type="domain" description="PurM-like C-terminal" evidence="17">
    <location>
        <begin position="161"/>
        <end position="315"/>
    </location>
</feature>
<dbReference type="GO" id="GO:0004637">
    <property type="term" value="F:phosphoribosylamine-glycine ligase activity"/>
    <property type="evidence" value="ECO:0007669"/>
    <property type="project" value="TreeGrafter"/>
</dbReference>
<dbReference type="RefSeq" id="WP_012414691.1">
    <property type="nucleotide sequence ID" value="NC_010644.1"/>
</dbReference>
<dbReference type="GO" id="GO:0046084">
    <property type="term" value="P:adenine biosynthetic process"/>
    <property type="evidence" value="ECO:0007669"/>
    <property type="project" value="TreeGrafter"/>
</dbReference>
<dbReference type="NCBIfam" id="TIGR00878">
    <property type="entry name" value="purM"/>
    <property type="match status" value="1"/>
</dbReference>
<comment type="pathway">
    <text evidence="2 15">Purine metabolism; IMP biosynthesis via de novo pathway; 5-amino-1-(5-phospho-D-ribosyl)imidazole from N(2)-formyl-N(1)-(5-phospho-D-ribosyl)glycinamide: step 2/2.</text>
</comment>
<sequence>MSTYKKAGVDIVAGDKFVDFIATKTKGIGGFAGLMKNPANKEYSMVASTDGVGTKLKLAFMLGKHDTIGIDLVAMCVNDLVVCGATPLFFLDYYATGKIDLKTSKQIIEGILEGCRQANCALLGGETAEMPGFYQAGEYDLAGFSVGMVKNKEIIDGKKIKEGDILLALPSSGFHSNGYSLVRHIFGKELKKYAEQLLTPTKIYVQEVLKLKTALEKAKMPILGMAHITGSGLPGNVPRFLPSGVGAYLDTSKWQVPEIMNILQKKGKISAKEMYNTFNMGLGMVICVRPQAVKAAKKALPQLLEVGVIVKGGDKVILD</sequence>
<dbReference type="InterPro" id="IPR036921">
    <property type="entry name" value="PurM-like_N_sf"/>
</dbReference>
<keyword evidence="7 15" id="KW-0436">Ligase</keyword>
<dbReference type="PANTHER" id="PTHR10520">
    <property type="entry name" value="TRIFUNCTIONAL PURINE BIOSYNTHETIC PROTEIN ADENOSINE-3-RELATED"/>
    <property type="match status" value="1"/>
</dbReference>
<dbReference type="HAMAP" id="MF_00741">
    <property type="entry name" value="AIRS"/>
    <property type="match status" value="1"/>
</dbReference>
<evidence type="ECO:0000313" key="18">
    <source>
        <dbReference type="EMBL" id="ACC98076.1"/>
    </source>
</evidence>
<dbReference type="SUPFAM" id="SSF55326">
    <property type="entry name" value="PurM N-terminal domain-like"/>
    <property type="match status" value="1"/>
</dbReference>
<evidence type="ECO:0000256" key="14">
    <source>
        <dbReference type="ARBA" id="ARBA00049057"/>
    </source>
</evidence>
<dbReference type="FunFam" id="3.90.650.10:FF:000011">
    <property type="entry name" value="Phosphoribosylformylglycinamidine cyclo-ligase"/>
    <property type="match status" value="1"/>
</dbReference>
<comment type="catalytic activity">
    <reaction evidence="14 15">
        <text>2-formamido-N(1)-(5-O-phospho-beta-D-ribosyl)acetamidine + ATP = 5-amino-1-(5-phospho-beta-D-ribosyl)imidazole + ADP + phosphate + H(+)</text>
        <dbReference type="Rhea" id="RHEA:23032"/>
        <dbReference type="ChEBI" id="CHEBI:15378"/>
        <dbReference type="ChEBI" id="CHEBI:30616"/>
        <dbReference type="ChEBI" id="CHEBI:43474"/>
        <dbReference type="ChEBI" id="CHEBI:137981"/>
        <dbReference type="ChEBI" id="CHEBI:147287"/>
        <dbReference type="ChEBI" id="CHEBI:456216"/>
        <dbReference type="EC" id="6.3.3.1"/>
    </reaction>
</comment>
<keyword evidence="9 15" id="KW-0658">Purine biosynthesis</keyword>
<evidence type="ECO:0000256" key="8">
    <source>
        <dbReference type="ARBA" id="ARBA00022741"/>
    </source>
</evidence>
<evidence type="ECO:0000256" key="11">
    <source>
        <dbReference type="ARBA" id="ARBA00031908"/>
    </source>
</evidence>
<dbReference type="Pfam" id="PF00586">
    <property type="entry name" value="AIRS"/>
    <property type="match status" value="1"/>
</dbReference>
<name>B2KCF5_ELUMP</name>
<dbReference type="InterPro" id="IPR004733">
    <property type="entry name" value="PurM_cligase"/>
</dbReference>
<dbReference type="KEGG" id="emi:Emin_0521"/>
<comment type="similarity">
    <text evidence="3 15">Belongs to the AIR synthase family.</text>
</comment>
<reference evidence="18 19" key="1">
    <citation type="journal article" date="2009" name="Appl. Environ. Microbiol.">
        <title>Genomic analysis of 'Elusimicrobium minutum,' the first cultivated representative of the phylum 'Elusimicrobia' (formerly termite group 1).</title>
        <authorList>
            <person name="Herlemann D.P.R."/>
            <person name="Geissinger O."/>
            <person name="Ikeda-Ohtsubo W."/>
            <person name="Kunin V."/>
            <person name="Sun H."/>
            <person name="Lapidus A."/>
            <person name="Hugenholtz P."/>
            <person name="Brune A."/>
        </authorList>
    </citation>
    <scope>NUCLEOTIDE SEQUENCE [LARGE SCALE GENOMIC DNA]</scope>
    <source>
        <strain evidence="18 19">Pei191</strain>
    </source>
</reference>